<evidence type="ECO:0000256" key="1">
    <source>
        <dbReference type="SAM" id="MobiDB-lite"/>
    </source>
</evidence>
<evidence type="ECO:0000256" key="2">
    <source>
        <dbReference type="SAM" id="Phobius"/>
    </source>
</evidence>
<dbReference type="Proteomes" id="UP000316270">
    <property type="component" value="Chromosome 3"/>
</dbReference>
<evidence type="ECO:0000313" key="3">
    <source>
        <dbReference type="EMBL" id="QDS69770.1"/>
    </source>
</evidence>
<evidence type="ECO:0000313" key="4">
    <source>
        <dbReference type="Proteomes" id="UP000316270"/>
    </source>
</evidence>
<feature type="transmembrane region" description="Helical" evidence="2">
    <location>
        <begin position="211"/>
        <end position="233"/>
    </location>
</feature>
<feature type="region of interest" description="Disordered" evidence="1">
    <location>
        <begin position="118"/>
        <end position="167"/>
    </location>
</feature>
<name>A0A517L2A1_9PEZI</name>
<keyword evidence="2" id="KW-0812">Transmembrane</keyword>
<sequence length="297" mass="32103">MASIFSLTSIDGVAAKPHVVEQLGKFAMRIAPSNVEAAARPYEGAQDVSAPAETGCHQEIVDLDLQLNNRPTSSESTHSQHSCSLGSASIRNGPRLSLGSMNSVPSSVLEDEAAIWPGQQNRDHGSAGQSSTSSHVDFPDLIHNDSKDGGKKPIDGSCSKDSKHLGTLVPASPSPLVITNHSTDTLQTDIESLRHRRLLNEMRHFTSRQKFVIVIAVIVALVAAIAMIFMLSFQDSKKMARAAFTGSLTVIFFCLSAVLWAAERTMVETLIAMNIVVVYGIFLNGQIDVWLSYETTR</sequence>
<feature type="compositionally biased region" description="Low complexity" evidence="1">
    <location>
        <begin position="72"/>
        <end position="84"/>
    </location>
</feature>
<dbReference type="OrthoDB" id="10516146at2759"/>
<organism evidence="3 4">
    <name type="scientific">Venturia effusa</name>
    <dbReference type="NCBI Taxonomy" id="50376"/>
    <lineage>
        <taxon>Eukaryota</taxon>
        <taxon>Fungi</taxon>
        <taxon>Dikarya</taxon>
        <taxon>Ascomycota</taxon>
        <taxon>Pezizomycotina</taxon>
        <taxon>Dothideomycetes</taxon>
        <taxon>Pleosporomycetidae</taxon>
        <taxon>Venturiales</taxon>
        <taxon>Venturiaceae</taxon>
        <taxon>Venturia</taxon>
    </lineage>
</organism>
<feature type="region of interest" description="Disordered" evidence="1">
    <location>
        <begin position="69"/>
        <end position="103"/>
    </location>
</feature>
<gene>
    <name evidence="3" type="ORF">FKW77_010268</name>
</gene>
<proteinExistence type="predicted"/>
<keyword evidence="2" id="KW-0472">Membrane</keyword>
<keyword evidence="4" id="KW-1185">Reference proteome</keyword>
<feature type="compositionally biased region" description="Basic and acidic residues" evidence="1">
    <location>
        <begin position="137"/>
        <end position="164"/>
    </location>
</feature>
<reference evidence="3 4" key="1">
    <citation type="submission" date="2019-07" db="EMBL/GenBank/DDBJ databases">
        <title>Finished genome of Venturia effusa.</title>
        <authorList>
            <person name="Young C.A."/>
            <person name="Cox M.P."/>
            <person name="Ganley A.R.D."/>
            <person name="David W.J."/>
        </authorList>
    </citation>
    <scope>NUCLEOTIDE SEQUENCE [LARGE SCALE GENOMIC DNA]</scope>
    <source>
        <strain evidence="4">albino</strain>
    </source>
</reference>
<protein>
    <submittedName>
        <fullName evidence="3">Uncharacterized protein</fullName>
    </submittedName>
</protein>
<feature type="transmembrane region" description="Helical" evidence="2">
    <location>
        <begin position="269"/>
        <end position="287"/>
    </location>
</feature>
<feature type="transmembrane region" description="Helical" evidence="2">
    <location>
        <begin position="239"/>
        <end position="262"/>
    </location>
</feature>
<keyword evidence="2" id="KW-1133">Transmembrane helix</keyword>
<accession>A0A517L2A1</accession>
<dbReference type="AlphaFoldDB" id="A0A517L2A1"/>
<dbReference type="EMBL" id="CP042187">
    <property type="protein sequence ID" value="QDS69770.1"/>
    <property type="molecule type" value="Genomic_DNA"/>
</dbReference>